<comment type="similarity">
    <text evidence="5">Belongs to the FMN-dependent alpha-hydroxy acid dehydrogenase family.</text>
</comment>
<keyword evidence="3" id="KW-0288">FMN</keyword>
<keyword evidence="2" id="KW-0285">Flavoprotein</keyword>
<dbReference type="Gene3D" id="3.20.20.70">
    <property type="entry name" value="Aldolase class I"/>
    <property type="match status" value="1"/>
</dbReference>
<evidence type="ECO:0000256" key="1">
    <source>
        <dbReference type="ARBA" id="ARBA00001917"/>
    </source>
</evidence>
<dbReference type="GO" id="GO:0016491">
    <property type="term" value="F:oxidoreductase activity"/>
    <property type="evidence" value="ECO:0007669"/>
    <property type="project" value="UniProtKB-KW"/>
</dbReference>
<evidence type="ECO:0000313" key="9">
    <source>
        <dbReference type="Proteomes" id="UP001592582"/>
    </source>
</evidence>
<accession>A0ABV6VD26</accession>
<dbReference type="CDD" id="cd02809">
    <property type="entry name" value="alpha_hydroxyacid_oxid_FMN"/>
    <property type="match status" value="1"/>
</dbReference>
<evidence type="ECO:0000256" key="5">
    <source>
        <dbReference type="ARBA" id="ARBA00024042"/>
    </source>
</evidence>
<dbReference type="InterPro" id="IPR008259">
    <property type="entry name" value="FMN_hydac_DH_AS"/>
</dbReference>
<dbReference type="PROSITE" id="PS51349">
    <property type="entry name" value="FMN_HYDROXY_ACID_DH_2"/>
    <property type="match status" value="1"/>
</dbReference>
<name>A0ABV6VD26_9ACTN</name>
<dbReference type="PIRSF" id="PIRSF000138">
    <property type="entry name" value="Al-hdrx_acd_dh"/>
    <property type="match status" value="1"/>
</dbReference>
<comment type="cofactor">
    <cofactor evidence="1">
        <name>FMN</name>
        <dbReference type="ChEBI" id="CHEBI:58210"/>
    </cofactor>
</comment>
<dbReference type="Proteomes" id="UP001592582">
    <property type="component" value="Unassembled WGS sequence"/>
</dbReference>
<feature type="domain" description="FMN hydroxy acid dehydrogenase" evidence="7">
    <location>
        <begin position="1"/>
        <end position="361"/>
    </location>
</feature>
<dbReference type="InterPro" id="IPR000262">
    <property type="entry name" value="FMN-dep_DH"/>
</dbReference>
<dbReference type="InterPro" id="IPR012133">
    <property type="entry name" value="Alpha-hydoxy_acid_DH_FMN"/>
</dbReference>
<dbReference type="PROSITE" id="PS00557">
    <property type="entry name" value="FMN_HYDROXY_ACID_DH_1"/>
    <property type="match status" value="1"/>
</dbReference>
<protein>
    <submittedName>
        <fullName evidence="8">Alpha-hydroxy acid oxidase</fullName>
        <ecNumber evidence="8">1.-.-.-</ecNumber>
    </submittedName>
</protein>
<dbReference type="Pfam" id="PF01070">
    <property type="entry name" value="FMN_dh"/>
    <property type="match status" value="1"/>
</dbReference>
<dbReference type="InterPro" id="IPR037396">
    <property type="entry name" value="FMN_HAD"/>
</dbReference>
<gene>
    <name evidence="8" type="ORF">ACEZDG_20390</name>
</gene>
<evidence type="ECO:0000313" key="8">
    <source>
        <dbReference type="EMBL" id="MFC1411626.1"/>
    </source>
</evidence>
<comment type="caution">
    <text evidence="8">The sequence shown here is derived from an EMBL/GenBank/DDBJ whole genome shotgun (WGS) entry which is preliminary data.</text>
</comment>
<evidence type="ECO:0000259" key="7">
    <source>
        <dbReference type="PROSITE" id="PS51349"/>
    </source>
</evidence>
<evidence type="ECO:0000256" key="3">
    <source>
        <dbReference type="ARBA" id="ARBA00022643"/>
    </source>
</evidence>
<evidence type="ECO:0000256" key="2">
    <source>
        <dbReference type="ARBA" id="ARBA00022630"/>
    </source>
</evidence>
<keyword evidence="9" id="KW-1185">Reference proteome</keyword>
<dbReference type="SUPFAM" id="SSF51395">
    <property type="entry name" value="FMN-linked oxidoreductases"/>
    <property type="match status" value="1"/>
</dbReference>
<reference evidence="8 9" key="1">
    <citation type="submission" date="2024-09" db="EMBL/GenBank/DDBJ databases">
        <authorList>
            <person name="Lee S.D."/>
        </authorList>
    </citation>
    <scope>NUCLEOTIDE SEQUENCE [LARGE SCALE GENOMIC DNA]</scope>
    <source>
        <strain evidence="8 9">N1-1</strain>
    </source>
</reference>
<proteinExistence type="inferred from homology"/>
<keyword evidence="4 8" id="KW-0560">Oxidoreductase</keyword>
<dbReference type="InterPro" id="IPR013785">
    <property type="entry name" value="Aldolase_TIM"/>
</dbReference>
<evidence type="ECO:0000256" key="4">
    <source>
        <dbReference type="ARBA" id="ARBA00023002"/>
    </source>
</evidence>
<sequence length="382" mass="40000">MGLLALAEVERGARARLPAPIWDFIAGGSGEERTLAANLTQFGHYALRPRVLVDVSVCDPSVTLLGSPLRTPIGVAPMAYHRLVDPEGETATARAAGRTGTLLVAGIFASRSLEEIAAAATGPLWLQLYWLRRREVLAGLVERAEAAGYLALVLTVDAPRVGRRLRDLRNGFAVPSGVRAVNLDPELMAASHRGGAGASGIEDHAREQFDPALTWSDLAWLRARTRLPLVLKGILTAEDARLAAEHGADAVVVSNHGGRQLDGALTSLAALPEVVDALPPDFPVLFDGGVRTGTDIAVALALGARAVLVGRPVLWGLAVGGEDGAAEVLDLLGTELTHAMALLGRPRLRDLDRGALGAAAFAPPLTSRHPTGTTGGRTGLQR</sequence>
<dbReference type="EC" id="1.-.-.-" evidence="8"/>
<dbReference type="PANTHER" id="PTHR10578:SF107">
    <property type="entry name" value="2-HYDROXYACID OXIDASE 1"/>
    <property type="match status" value="1"/>
</dbReference>
<feature type="compositionally biased region" description="Gly residues" evidence="6">
    <location>
        <begin position="373"/>
        <end position="382"/>
    </location>
</feature>
<dbReference type="PANTHER" id="PTHR10578">
    <property type="entry name" value="S -2-HYDROXY-ACID OXIDASE-RELATED"/>
    <property type="match status" value="1"/>
</dbReference>
<dbReference type="RefSeq" id="WP_380511604.1">
    <property type="nucleotide sequence ID" value="NZ_JBHEZX010000008.1"/>
</dbReference>
<feature type="region of interest" description="Disordered" evidence="6">
    <location>
        <begin position="362"/>
        <end position="382"/>
    </location>
</feature>
<dbReference type="EMBL" id="JBHEZX010000008">
    <property type="protein sequence ID" value="MFC1411626.1"/>
    <property type="molecule type" value="Genomic_DNA"/>
</dbReference>
<evidence type="ECO:0000256" key="6">
    <source>
        <dbReference type="SAM" id="MobiDB-lite"/>
    </source>
</evidence>
<organism evidence="8 9">
    <name type="scientific">Streptacidiphilus alkalitolerans</name>
    <dbReference type="NCBI Taxonomy" id="3342712"/>
    <lineage>
        <taxon>Bacteria</taxon>
        <taxon>Bacillati</taxon>
        <taxon>Actinomycetota</taxon>
        <taxon>Actinomycetes</taxon>
        <taxon>Kitasatosporales</taxon>
        <taxon>Streptomycetaceae</taxon>
        <taxon>Streptacidiphilus</taxon>
    </lineage>
</organism>